<dbReference type="InterPro" id="IPR000504">
    <property type="entry name" value="RRM_dom"/>
</dbReference>
<sequence>MAESPRRYNLRNTSKKPQGMLLKRWQMEYSKLISNQNRRIPLETVKTAIHSAFEDGMFEQWRITLKCPLSGQRIKVPARYADCTHIECFDLEAFLRMKTQKNLLVCPICQKEVEKPLTNLRIDTYIETVLSTQPHAMQVELLSDGSFTEVFEEFVVVPNVINDEEPFVQDSNAPSFNVKQEVLEDADEFITLSNSEDGYVEEIAIVETKPISFMPLNMDIKPKITSSSVPEQVHSGEDQEIQGQQSAAAQNANIPRRKRNFSGGGKDESETVEPEDADTSGVEFLGTNKRKAQSKSTGRSGGSIQQNVESDGECSNLRQLKKAKTNVDTPQILGLIGTRDQEERIAILTTLANFANRIHVFGPCLHPTDANPIDCQREDIQTYFGQFGKILNVSVKKILDDMATSMVVTFDHRDSAAKCIEQDDHKILGQNFRVEGTATTKDAKRKIIADLEQNMLHLSNGAMLVSSCVTNRISIRGPCLHPEQVDPIESQKEDLRTYFCQFGRIATISSRKTYENIGIYSKITFHSWDSAATYVKQGKHVIAGQDFIVDLMAPTKCMKEKIRANLRQGIPGISNEFTPVTINQNGLLAESNHSNQISSENGKNAEISFRDCDSAAKCLQQDTHRICGHDFLVRKETPTKSTESTSTKYMKKKKRLEKRKLKEKLRANLVQNMPGPSSENTSVPGIQSNTLAESNFGNQLPKATTSSSPTIHWSVMDCRAWPQSHMAWQASTNQISSRKTYENIGIYSKITFHSWDSAATYVKQGKHVIAGQDFIVDLMAPTKCMKEKIRANLRQGIPGISNEFTPVTINQNGLLAESNHSNQISSENGKNAEISFRDCDSAAKCLQQDTHRICGHDFLVRKETPTKSTESTSTKYMKKKKRLEKRKLKEKLRANLVQNMPGPSSENTSVPGIQSNTLAESNFGNQLPKATTSSSPTIHWSVMDCRAWPQSHMAWQASTNQDTNRAVGF</sequence>
<reference evidence="7" key="1">
    <citation type="submission" date="2022-01" db="EMBL/GenBank/DDBJ databases">
        <title>Genome Sequence Resource for Two Populations of Ditylenchus destructor, the Migratory Endoparasitic Phytonematode.</title>
        <authorList>
            <person name="Zhang H."/>
            <person name="Lin R."/>
            <person name="Xie B."/>
        </authorList>
    </citation>
    <scope>NUCLEOTIDE SEQUENCE</scope>
    <source>
        <strain evidence="7">BazhouSP</strain>
    </source>
</reference>
<evidence type="ECO:0000256" key="2">
    <source>
        <dbReference type="ARBA" id="ARBA00022771"/>
    </source>
</evidence>
<organism evidence="7 8">
    <name type="scientific">Ditylenchus destructor</name>
    <dbReference type="NCBI Taxonomy" id="166010"/>
    <lineage>
        <taxon>Eukaryota</taxon>
        <taxon>Metazoa</taxon>
        <taxon>Ecdysozoa</taxon>
        <taxon>Nematoda</taxon>
        <taxon>Chromadorea</taxon>
        <taxon>Rhabditida</taxon>
        <taxon>Tylenchina</taxon>
        <taxon>Tylenchomorpha</taxon>
        <taxon>Sphaerularioidea</taxon>
        <taxon>Anguinidae</taxon>
        <taxon>Anguininae</taxon>
        <taxon>Ditylenchus</taxon>
    </lineage>
</organism>
<dbReference type="PROSITE" id="PS51044">
    <property type="entry name" value="ZF_SP_RING"/>
    <property type="match status" value="1"/>
</dbReference>
<dbReference type="SUPFAM" id="SSF54928">
    <property type="entry name" value="RNA-binding domain, RBD"/>
    <property type="match status" value="1"/>
</dbReference>
<feature type="compositionally biased region" description="Polar residues" evidence="5">
    <location>
        <begin position="896"/>
        <end position="936"/>
    </location>
</feature>
<dbReference type="InterPro" id="IPR035979">
    <property type="entry name" value="RBD_domain_sf"/>
</dbReference>
<evidence type="ECO:0000313" key="7">
    <source>
        <dbReference type="EMBL" id="KAI1704601.1"/>
    </source>
</evidence>
<feature type="region of interest" description="Disordered" evidence="5">
    <location>
        <begin position="225"/>
        <end position="315"/>
    </location>
</feature>
<dbReference type="InterPro" id="IPR004181">
    <property type="entry name" value="Znf_MIZ"/>
</dbReference>
<feature type="compositionally biased region" description="Polar residues" evidence="5">
    <location>
        <begin position="294"/>
        <end position="309"/>
    </location>
</feature>
<evidence type="ECO:0000256" key="4">
    <source>
        <dbReference type="PROSITE-ProRule" id="PRU00452"/>
    </source>
</evidence>
<evidence type="ECO:0000256" key="1">
    <source>
        <dbReference type="ARBA" id="ARBA00022723"/>
    </source>
</evidence>
<evidence type="ECO:0000256" key="3">
    <source>
        <dbReference type="ARBA" id="ARBA00022833"/>
    </source>
</evidence>
<dbReference type="GO" id="GO:0003723">
    <property type="term" value="F:RNA binding"/>
    <property type="evidence" value="ECO:0007669"/>
    <property type="project" value="InterPro"/>
</dbReference>
<keyword evidence="2 4" id="KW-0863">Zinc-finger</keyword>
<keyword evidence="1" id="KW-0479">Metal-binding</keyword>
<dbReference type="GO" id="GO:0016925">
    <property type="term" value="P:protein sumoylation"/>
    <property type="evidence" value="ECO:0007669"/>
    <property type="project" value="TreeGrafter"/>
</dbReference>
<accession>A0AAD4QYV8</accession>
<gene>
    <name evidence="7" type="ORF">DdX_14097</name>
</gene>
<dbReference type="GO" id="GO:0061665">
    <property type="term" value="F:SUMO ligase activity"/>
    <property type="evidence" value="ECO:0007669"/>
    <property type="project" value="TreeGrafter"/>
</dbReference>
<dbReference type="Pfam" id="PF00076">
    <property type="entry name" value="RRM_1"/>
    <property type="match status" value="1"/>
</dbReference>
<dbReference type="InterPro" id="IPR012677">
    <property type="entry name" value="Nucleotide-bd_a/b_plait_sf"/>
</dbReference>
<dbReference type="GO" id="GO:0008270">
    <property type="term" value="F:zinc ion binding"/>
    <property type="evidence" value="ECO:0007669"/>
    <property type="project" value="UniProtKB-KW"/>
</dbReference>
<feature type="compositionally biased region" description="Low complexity" evidence="5">
    <location>
        <begin position="242"/>
        <end position="253"/>
    </location>
</feature>
<dbReference type="Proteomes" id="UP001201812">
    <property type="component" value="Unassembled WGS sequence"/>
</dbReference>
<dbReference type="CDD" id="cd16650">
    <property type="entry name" value="SP-RING_PIAS-like"/>
    <property type="match status" value="1"/>
</dbReference>
<protein>
    <submittedName>
        <fullName evidence="7">MIZ/SP-RING zinc finger domain-containing protein</fullName>
    </submittedName>
</protein>
<proteinExistence type="predicted"/>
<dbReference type="SMART" id="SM00360">
    <property type="entry name" value="RRM"/>
    <property type="match status" value="1"/>
</dbReference>
<comment type="caution">
    <text evidence="7">The sequence shown here is derived from an EMBL/GenBank/DDBJ whole genome shotgun (WGS) entry which is preliminary data.</text>
</comment>
<dbReference type="PANTHER" id="PTHR10782">
    <property type="entry name" value="ZINC FINGER MIZ DOMAIN-CONTAINING PROTEIN"/>
    <property type="match status" value="1"/>
</dbReference>
<dbReference type="PANTHER" id="PTHR10782:SF4">
    <property type="entry name" value="TONALLI, ISOFORM E"/>
    <property type="match status" value="1"/>
</dbReference>
<dbReference type="Gene3D" id="3.30.40.10">
    <property type="entry name" value="Zinc/RING finger domain, C3HC4 (zinc finger)"/>
    <property type="match status" value="1"/>
</dbReference>
<dbReference type="Pfam" id="PF02891">
    <property type="entry name" value="zf-MIZ"/>
    <property type="match status" value="1"/>
</dbReference>
<feature type="domain" description="SP-RING-type" evidence="6">
    <location>
        <begin position="52"/>
        <end position="135"/>
    </location>
</feature>
<evidence type="ECO:0000259" key="6">
    <source>
        <dbReference type="PROSITE" id="PS51044"/>
    </source>
</evidence>
<dbReference type="InterPro" id="IPR013083">
    <property type="entry name" value="Znf_RING/FYVE/PHD"/>
</dbReference>
<keyword evidence="8" id="KW-1185">Reference proteome</keyword>
<dbReference type="Gene3D" id="3.30.70.330">
    <property type="match status" value="1"/>
</dbReference>
<dbReference type="EMBL" id="JAKKPZ010000065">
    <property type="protein sequence ID" value="KAI1704601.1"/>
    <property type="molecule type" value="Genomic_DNA"/>
</dbReference>
<keyword evidence="3" id="KW-0862">Zinc</keyword>
<evidence type="ECO:0000256" key="5">
    <source>
        <dbReference type="SAM" id="MobiDB-lite"/>
    </source>
</evidence>
<evidence type="ECO:0000313" key="8">
    <source>
        <dbReference type="Proteomes" id="UP001201812"/>
    </source>
</evidence>
<name>A0AAD4QYV8_9BILA</name>
<dbReference type="GO" id="GO:0000785">
    <property type="term" value="C:chromatin"/>
    <property type="evidence" value="ECO:0007669"/>
    <property type="project" value="TreeGrafter"/>
</dbReference>
<feature type="region of interest" description="Disordered" evidence="5">
    <location>
        <begin position="671"/>
        <end position="708"/>
    </location>
</feature>
<dbReference type="AlphaFoldDB" id="A0AAD4QYV8"/>
<feature type="region of interest" description="Disordered" evidence="5">
    <location>
        <begin position="895"/>
        <end position="936"/>
    </location>
</feature>
<dbReference type="CDD" id="cd00590">
    <property type="entry name" value="RRM_SF"/>
    <property type="match status" value="1"/>
</dbReference>